<comment type="caution">
    <text evidence="1">The sequence shown here is derived from an EMBL/GenBank/DDBJ whole genome shotgun (WGS) entry which is preliminary data.</text>
</comment>
<evidence type="ECO:0008006" key="3">
    <source>
        <dbReference type="Google" id="ProtNLM"/>
    </source>
</evidence>
<organism evidence="1 2">
    <name type="scientific">Panaeolus cyanescens</name>
    <dbReference type="NCBI Taxonomy" id="181874"/>
    <lineage>
        <taxon>Eukaryota</taxon>
        <taxon>Fungi</taxon>
        <taxon>Dikarya</taxon>
        <taxon>Basidiomycota</taxon>
        <taxon>Agaricomycotina</taxon>
        <taxon>Agaricomycetes</taxon>
        <taxon>Agaricomycetidae</taxon>
        <taxon>Agaricales</taxon>
        <taxon>Agaricineae</taxon>
        <taxon>Galeropsidaceae</taxon>
        <taxon>Panaeolus</taxon>
    </lineage>
</organism>
<name>A0A409YDT6_9AGAR</name>
<protein>
    <recommendedName>
        <fullName evidence="3">Lysine-specific metallo-endopeptidase domain-containing protein</fullName>
    </recommendedName>
</protein>
<gene>
    <name evidence="1" type="ORF">CVT24_006127</name>
</gene>
<dbReference type="AlphaFoldDB" id="A0A409YDT6"/>
<evidence type="ECO:0000313" key="2">
    <source>
        <dbReference type="Proteomes" id="UP000284842"/>
    </source>
</evidence>
<accession>A0A409YDT6</accession>
<dbReference type="EMBL" id="NHTK01001269">
    <property type="protein sequence ID" value="PPR01161.1"/>
    <property type="molecule type" value="Genomic_DNA"/>
</dbReference>
<dbReference type="InterPro" id="IPR024079">
    <property type="entry name" value="MetalloPept_cat_dom_sf"/>
</dbReference>
<reference evidence="1 2" key="1">
    <citation type="journal article" date="2018" name="Evol. Lett.">
        <title>Horizontal gene cluster transfer increased hallucinogenic mushroom diversity.</title>
        <authorList>
            <person name="Reynolds H.T."/>
            <person name="Vijayakumar V."/>
            <person name="Gluck-Thaler E."/>
            <person name="Korotkin H.B."/>
            <person name="Matheny P.B."/>
            <person name="Slot J.C."/>
        </authorList>
    </citation>
    <scope>NUCLEOTIDE SEQUENCE [LARGE SCALE GENOMIC DNA]</scope>
    <source>
        <strain evidence="1 2">2629</strain>
    </source>
</reference>
<proteinExistence type="predicted"/>
<dbReference type="Gene3D" id="3.40.390.10">
    <property type="entry name" value="Collagenase (Catalytic Domain)"/>
    <property type="match status" value="1"/>
</dbReference>
<evidence type="ECO:0000313" key="1">
    <source>
        <dbReference type="EMBL" id="PPR01161.1"/>
    </source>
</evidence>
<dbReference type="GO" id="GO:0008237">
    <property type="term" value="F:metallopeptidase activity"/>
    <property type="evidence" value="ECO:0007669"/>
    <property type="project" value="InterPro"/>
</dbReference>
<keyword evidence="2" id="KW-1185">Reference proteome</keyword>
<dbReference type="Proteomes" id="UP000284842">
    <property type="component" value="Unassembled WGS sequence"/>
</dbReference>
<sequence>MAANNQLKGMRQIVTGAMGNDRIHLDTLAYIFGNNYDIQGVNAVLTALEGMTIRIGSYDDPTVGSAWAVADYSTGKVILGKSFWQHGTNAYDHKRPWVLIHEASHLCGTRDWWDWDNEAKTKVHPALQVHTSQDGLVGYSHEDYEAPIGTRSQCAVFLCPKKGSIPTLGAY</sequence>
<dbReference type="InParanoid" id="A0A409YDT6"/>